<dbReference type="Gene3D" id="1.10.287.1770">
    <property type="match status" value="1"/>
</dbReference>
<gene>
    <name evidence="18" type="primary">feoB</name>
    <name evidence="18" type="ORF">RVIR1_09810</name>
</gene>
<dbReference type="Gene3D" id="3.40.50.300">
    <property type="entry name" value="P-loop containing nucleotide triphosphate hydrolases"/>
    <property type="match status" value="1"/>
</dbReference>
<dbReference type="PANTHER" id="PTHR43185">
    <property type="entry name" value="FERROUS IRON TRANSPORT PROTEIN B"/>
    <property type="match status" value="1"/>
</dbReference>
<dbReference type="Proteomes" id="UP000282483">
    <property type="component" value="Chromosome"/>
</dbReference>
<dbReference type="NCBIfam" id="NF007105">
    <property type="entry name" value="PRK09554.1"/>
    <property type="match status" value="1"/>
</dbReference>
<organism evidence="18 19">
    <name type="scientific">Candidatus Rickettsiella viridis</name>
    <dbReference type="NCBI Taxonomy" id="676208"/>
    <lineage>
        <taxon>Bacteria</taxon>
        <taxon>Pseudomonadati</taxon>
        <taxon>Pseudomonadota</taxon>
        <taxon>Gammaproteobacteria</taxon>
        <taxon>Legionellales</taxon>
        <taxon>Coxiellaceae</taxon>
        <taxon>Rickettsiella</taxon>
    </lineage>
</organism>
<evidence type="ECO:0000256" key="6">
    <source>
        <dbReference type="ARBA" id="ARBA00022692"/>
    </source>
</evidence>
<dbReference type="InterPro" id="IPR027417">
    <property type="entry name" value="P-loop_NTPase"/>
</dbReference>
<evidence type="ECO:0000313" key="19">
    <source>
        <dbReference type="Proteomes" id="UP000282483"/>
    </source>
</evidence>
<evidence type="ECO:0000256" key="1">
    <source>
        <dbReference type="ARBA" id="ARBA00004429"/>
    </source>
</evidence>
<evidence type="ECO:0000256" key="14">
    <source>
        <dbReference type="PIRSR" id="PIRSR603373-1"/>
    </source>
</evidence>
<feature type="transmembrane region" description="Helical" evidence="16">
    <location>
        <begin position="332"/>
        <end position="355"/>
    </location>
</feature>
<evidence type="ECO:0000256" key="8">
    <source>
        <dbReference type="ARBA" id="ARBA00022989"/>
    </source>
</evidence>
<feature type="transmembrane region" description="Helical" evidence="16">
    <location>
        <begin position="402"/>
        <end position="424"/>
    </location>
</feature>
<dbReference type="GO" id="GO:0046872">
    <property type="term" value="F:metal ion binding"/>
    <property type="evidence" value="ECO:0007669"/>
    <property type="project" value="UniProtKB-KW"/>
</dbReference>
<evidence type="ECO:0000256" key="12">
    <source>
        <dbReference type="ARBA" id="ARBA00023136"/>
    </source>
</evidence>
<sequence length="779" mass="85109">MMKKNKIIAIAGNPNCGKTVIFNALTGSRQKIGNWSGVTVEKKSGSLTLGDQRYEMIDLPGTYSLSVVSDNSGVDECIACNYLLSNPPDTIINVVDASNLERQLYLTTQLLEMRLPVIIALNMMDIAKRRGINIDVAQLSQSLGCPVIPLTAIRGKGLAELRQALVQTSHSSEPITYPLEPALQTAWEALSQSMDPAVNPLVKPKDGGRDDVLCPRWLALRLLEDDNLAKKLASAEERNAAKSLRDELRTQLGEEPDLLIADARYRWIQSSLKQTIKKQTNNKTFTSSIDRVILNRWLGIPIFLLVMYSLFLFAINVGGAFQDFFDIGSTAIFIHGTITLLNSLHLPAWLIALIANGFGKGINTTISFIPVIGAMFLFLSLLEDSGYMARAAFVIDRLMAAVGLPGKAFVPLIVGFGCNVPTVMATRTLASARDRILTVMMAPFMSCGARLTVYVLFVAAFFPHGGALIIFALYLIGIITAILTAFLLGSTTLKGENTPMILELPTYHWPHWRTIFLSTWQRLKLFLIKAGRFIIPICMLIGFLNAVSIHGKLISGEANQSSLLSSIGKTITPVFYPIGIQKDNWPATVGLAGGLLAKEVVVGTLNTLYSQVGQLTEEEDSSNILTELKTAALSVPKNLAELKVSVWNPMAAKMAAPDTTPGVYGVMSHYFDGKIGAFAYLLFILLYFPCISTMAVMQREIGRSWAYFSMAWSTGIAYAVATVFYQTATFMQHPLQSLLCFLIIGFSLIATLWALRYKTSGLTTFSTPSTSDCSGGCHG</sequence>
<keyword evidence="3" id="KW-1003">Cell membrane</keyword>
<dbReference type="InterPro" id="IPR030389">
    <property type="entry name" value="G_FEOB_dom"/>
</dbReference>
<evidence type="ECO:0000256" key="3">
    <source>
        <dbReference type="ARBA" id="ARBA00022475"/>
    </source>
</evidence>
<dbReference type="InterPro" id="IPR050860">
    <property type="entry name" value="FeoB_GTPase"/>
</dbReference>
<evidence type="ECO:0000256" key="9">
    <source>
        <dbReference type="ARBA" id="ARBA00023004"/>
    </source>
</evidence>
<keyword evidence="9 16" id="KW-0408">Iron</keyword>
<dbReference type="PANTHER" id="PTHR43185:SF1">
    <property type="entry name" value="FE(2+) TRANSPORTER FEOB"/>
    <property type="match status" value="1"/>
</dbReference>
<dbReference type="NCBIfam" id="TIGR00437">
    <property type="entry name" value="feoB"/>
    <property type="match status" value="1"/>
</dbReference>
<feature type="binding site" evidence="15">
    <location>
        <position position="24"/>
    </location>
    <ligand>
        <name>Mg(2+)</name>
        <dbReference type="ChEBI" id="CHEBI:18420"/>
        <label>2</label>
    </ligand>
</feature>
<proteinExistence type="inferred from homology"/>
<comment type="similarity">
    <text evidence="16">Belongs to the TRAFAC class TrmE-Era-EngA-EngB-Septin-like GTPase superfamily. FeoB GTPase (TC 9.A.8) family.</text>
</comment>
<dbReference type="CDD" id="cd01879">
    <property type="entry name" value="FeoB"/>
    <property type="match status" value="1"/>
</dbReference>
<feature type="binding site" evidence="15">
    <location>
        <position position="27"/>
    </location>
    <ligand>
        <name>Mg(2+)</name>
        <dbReference type="ChEBI" id="CHEBI:18420"/>
        <label>2</label>
    </ligand>
</feature>
<feature type="binding site" evidence="14">
    <location>
        <begin position="58"/>
        <end position="61"/>
    </location>
    <ligand>
        <name>GTP</name>
        <dbReference type="ChEBI" id="CHEBI:37565"/>
        <label>1</label>
    </ligand>
</feature>
<comment type="function">
    <text evidence="16">Probable transporter of a GTP-driven Fe(2+) uptake system.</text>
</comment>
<dbReference type="GO" id="GO:0015093">
    <property type="term" value="F:ferrous iron transmembrane transporter activity"/>
    <property type="evidence" value="ECO:0007669"/>
    <property type="project" value="UniProtKB-UniRule"/>
</dbReference>
<evidence type="ECO:0000256" key="4">
    <source>
        <dbReference type="ARBA" id="ARBA00022496"/>
    </source>
</evidence>
<evidence type="ECO:0000256" key="2">
    <source>
        <dbReference type="ARBA" id="ARBA00022448"/>
    </source>
</evidence>
<keyword evidence="10" id="KW-0406">Ion transport</keyword>
<dbReference type="InterPro" id="IPR041069">
    <property type="entry name" value="FeoB_Cyto"/>
</dbReference>
<dbReference type="Pfam" id="PF17910">
    <property type="entry name" value="FeoB_Cyto"/>
    <property type="match status" value="1"/>
</dbReference>
<evidence type="ECO:0000256" key="10">
    <source>
        <dbReference type="ARBA" id="ARBA00023065"/>
    </source>
</evidence>
<accession>A0A2Z5UWK5</accession>
<dbReference type="SUPFAM" id="SSF52540">
    <property type="entry name" value="P-loop containing nucleoside triphosphate hydrolases"/>
    <property type="match status" value="1"/>
</dbReference>
<keyword evidence="4 16" id="KW-0410">Iron transport</keyword>
<feature type="transmembrane region" description="Helical" evidence="16">
    <location>
        <begin position="297"/>
        <end position="320"/>
    </location>
</feature>
<feature type="transmembrane region" description="Helical" evidence="16">
    <location>
        <begin position="468"/>
        <end position="488"/>
    </location>
</feature>
<evidence type="ECO:0000259" key="17">
    <source>
        <dbReference type="PROSITE" id="PS51711"/>
    </source>
</evidence>
<dbReference type="FunFam" id="3.40.50.300:FF:000426">
    <property type="entry name" value="Ferrous iron transport protein B"/>
    <property type="match status" value="1"/>
</dbReference>
<keyword evidence="5" id="KW-0997">Cell inner membrane</keyword>
<feature type="transmembrane region" description="Helical" evidence="16">
    <location>
        <begin position="436"/>
        <end position="462"/>
    </location>
</feature>
<dbReference type="Pfam" id="PF07664">
    <property type="entry name" value="FeoB_C"/>
    <property type="match status" value="1"/>
</dbReference>
<feature type="binding site" evidence="14">
    <location>
        <begin position="37"/>
        <end position="41"/>
    </location>
    <ligand>
        <name>GTP</name>
        <dbReference type="ChEBI" id="CHEBI:37565"/>
        <label>1</label>
    </ligand>
</feature>
<feature type="binding site" evidence="14">
    <location>
        <begin position="12"/>
        <end position="19"/>
    </location>
    <ligand>
        <name>GTP</name>
        <dbReference type="ChEBI" id="CHEBI:37565"/>
        <label>1</label>
    </ligand>
</feature>
<dbReference type="Pfam" id="PF02421">
    <property type="entry name" value="FeoB_N"/>
    <property type="match status" value="1"/>
</dbReference>
<keyword evidence="7 14" id="KW-0547">Nucleotide-binding</keyword>
<keyword evidence="15" id="KW-0460">Magnesium</keyword>
<reference evidence="18 19" key="1">
    <citation type="submission" date="2017-03" db="EMBL/GenBank/DDBJ databases">
        <title>The genome sequence of Candidatus Rickettsiella viridis.</title>
        <authorList>
            <person name="Nikoh N."/>
            <person name="Tsuchida T."/>
            <person name="Yamaguchi K."/>
            <person name="Maeda T."/>
            <person name="Shigenobu S."/>
            <person name="Fukatsu T."/>
        </authorList>
    </citation>
    <scope>NUCLEOTIDE SEQUENCE [LARGE SCALE GENOMIC DNA]</scope>
    <source>
        <strain evidence="18 19">Ap-RA04</strain>
    </source>
</reference>
<keyword evidence="6 16" id="KW-0812">Transmembrane</keyword>
<feature type="binding site" evidence="15">
    <location>
        <position position="23"/>
    </location>
    <ligand>
        <name>Mg(2+)</name>
        <dbReference type="ChEBI" id="CHEBI:18420"/>
        <label>2</label>
    </ligand>
</feature>
<evidence type="ECO:0000313" key="18">
    <source>
        <dbReference type="EMBL" id="BBB15455.1"/>
    </source>
</evidence>
<evidence type="ECO:0000256" key="5">
    <source>
        <dbReference type="ARBA" id="ARBA00022519"/>
    </source>
</evidence>
<keyword evidence="11 14" id="KW-0342">GTP-binding</keyword>
<feature type="transmembrane region" description="Helical" evidence="16">
    <location>
        <begin position="704"/>
        <end position="728"/>
    </location>
</feature>
<dbReference type="GO" id="GO:0005886">
    <property type="term" value="C:plasma membrane"/>
    <property type="evidence" value="ECO:0007669"/>
    <property type="project" value="UniProtKB-SubCell"/>
</dbReference>
<dbReference type="InterPro" id="IPR003373">
    <property type="entry name" value="Fe2_transport_prot-B"/>
</dbReference>
<name>A0A2Z5UWK5_9COXI</name>
<dbReference type="GO" id="GO:0005525">
    <property type="term" value="F:GTP binding"/>
    <property type="evidence" value="ECO:0007669"/>
    <property type="project" value="UniProtKB-KW"/>
</dbReference>
<dbReference type="PROSITE" id="PS51711">
    <property type="entry name" value="G_FEOB"/>
    <property type="match status" value="1"/>
</dbReference>
<feature type="binding site" evidence="15">
    <location>
        <position position="26"/>
    </location>
    <ligand>
        <name>Mg(2+)</name>
        <dbReference type="ChEBI" id="CHEBI:18420"/>
        <label>2</label>
    </ligand>
</feature>
<keyword evidence="12 16" id="KW-0472">Membrane</keyword>
<protein>
    <recommendedName>
        <fullName evidence="13 16">Ferrous iron transport protein B</fullName>
    </recommendedName>
</protein>
<feature type="transmembrane region" description="Helical" evidence="16">
    <location>
        <begin position="677"/>
        <end position="697"/>
    </location>
</feature>
<feature type="transmembrane region" description="Helical" evidence="16">
    <location>
        <begin position="533"/>
        <end position="554"/>
    </location>
</feature>
<evidence type="ECO:0000256" key="7">
    <source>
        <dbReference type="ARBA" id="ARBA00022741"/>
    </source>
</evidence>
<keyword evidence="8 16" id="KW-1133">Transmembrane helix</keyword>
<dbReference type="InterPro" id="IPR011642">
    <property type="entry name" value="Gate_dom"/>
</dbReference>
<evidence type="ECO:0000256" key="15">
    <source>
        <dbReference type="PIRSR" id="PIRSR603373-2"/>
    </source>
</evidence>
<dbReference type="KEGG" id="rvi:RVIR1_09810"/>
<keyword evidence="15" id="KW-0479">Metal-binding</keyword>
<dbReference type="EMBL" id="AP018005">
    <property type="protein sequence ID" value="BBB15455.1"/>
    <property type="molecule type" value="Genomic_DNA"/>
</dbReference>
<feature type="transmembrane region" description="Helical" evidence="16">
    <location>
        <begin position="734"/>
        <end position="755"/>
    </location>
</feature>
<evidence type="ECO:0000256" key="13">
    <source>
        <dbReference type="NCBIfam" id="TIGR00437"/>
    </source>
</evidence>
<evidence type="ECO:0000256" key="16">
    <source>
        <dbReference type="RuleBase" id="RU362098"/>
    </source>
</evidence>
<feature type="domain" description="FeoB-type G" evidence="17">
    <location>
        <begin position="5"/>
        <end position="171"/>
    </location>
</feature>
<dbReference type="InterPro" id="IPR011640">
    <property type="entry name" value="Fe2_transport_prot_B_C"/>
</dbReference>
<feature type="binding site" evidence="14">
    <location>
        <begin position="122"/>
        <end position="125"/>
    </location>
    <ligand>
        <name>GTP</name>
        <dbReference type="ChEBI" id="CHEBI:37565"/>
        <label>1</label>
    </ligand>
</feature>
<feature type="transmembrane region" description="Helical" evidence="16">
    <location>
        <begin position="362"/>
        <end position="382"/>
    </location>
</feature>
<comment type="subcellular location">
    <subcellularLocation>
        <location evidence="1 16">Cell inner membrane</location>
        <topology evidence="1 16">Multi-pass membrane protein</topology>
    </subcellularLocation>
</comment>
<dbReference type="Pfam" id="PF07670">
    <property type="entry name" value="Gate"/>
    <property type="match status" value="2"/>
</dbReference>
<keyword evidence="19" id="KW-1185">Reference proteome</keyword>
<keyword evidence="2 16" id="KW-0813">Transport</keyword>
<dbReference type="AlphaFoldDB" id="A0A2Z5UWK5"/>
<evidence type="ECO:0000256" key="11">
    <source>
        <dbReference type="ARBA" id="ARBA00023134"/>
    </source>
</evidence>